<name>A0A7S2F0U5_9DINO</name>
<organism evidence="2">
    <name type="scientific">Alexandrium andersonii</name>
    <dbReference type="NCBI Taxonomy" id="327968"/>
    <lineage>
        <taxon>Eukaryota</taxon>
        <taxon>Sar</taxon>
        <taxon>Alveolata</taxon>
        <taxon>Dinophyceae</taxon>
        <taxon>Gonyaulacales</taxon>
        <taxon>Pyrocystaceae</taxon>
        <taxon>Alexandrium</taxon>
    </lineage>
</organism>
<sequence>MEDGCGPVGLLPPPTMMQGSPQSPGGCMAFWAPERESRWRPCRRVCHALPVREPERLTQRPPFVPKRGHHVMCKEAEELPPFFEADIERFKVDSLKKERRRIQHAALTETRAAQSMVRGLEDWEREHVRNAASTTGTAHRKSATRLLFGGRTAQGTGAGPLRRAVSDARFELRREPVG</sequence>
<feature type="region of interest" description="Disordered" evidence="1">
    <location>
        <begin position="1"/>
        <end position="21"/>
    </location>
</feature>
<protein>
    <submittedName>
        <fullName evidence="2">Uncharacterized protein</fullName>
    </submittedName>
</protein>
<dbReference type="AlphaFoldDB" id="A0A7S2F0U5"/>
<accession>A0A7S2F0U5</accession>
<evidence type="ECO:0000313" key="2">
    <source>
        <dbReference type="EMBL" id="CAD9367525.1"/>
    </source>
</evidence>
<dbReference type="EMBL" id="HBGQ01006771">
    <property type="protein sequence ID" value="CAD9367525.1"/>
    <property type="molecule type" value="Transcribed_RNA"/>
</dbReference>
<proteinExistence type="predicted"/>
<gene>
    <name evidence="2" type="ORF">AAND1436_LOCUS3398</name>
</gene>
<reference evidence="2" key="1">
    <citation type="submission" date="2021-01" db="EMBL/GenBank/DDBJ databases">
        <authorList>
            <person name="Corre E."/>
            <person name="Pelletier E."/>
            <person name="Niang G."/>
            <person name="Scheremetjew M."/>
            <person name="Finn R."/>
            <person name="Kale V."/>
            <person name="Holt S."/>
            <person name="Cochrane G."/>
            <person name="Meng A."/>
            <person name="Brown T."/>
            <person name="Cohen L."/>
        </authorList>
    </citation>
    <scope>NUCLEOTIDE SEQUENCE</scope>
    <source>
        <strain evidence="2">CCMP2222</strain>
    </source>
</reference>
<evidence type="ECO:0000256" key="1">
    <source>
        <dbReference type="SAM" id="MobiDB-lite"/>
    </source>
</evidence>